<dbReference type="PANTHER" id="PTHR43362:SF1">
    <property type="entry name" value="MANNITOL DEHYDROGENASE 2-RELATED"/>
    <property type="match status" value="1"/>
</dbReference>
<dbReference type="Gene3D" id="1.10.1040.10">
    <property type="entry name" value="N-(1-d-carboxylethyl)-l-norvaline Dehydrogenase, domain 2"/>
    <property type="match status" value="1"/>
</dbReference>
<dbReference type="Pfam" id="PF08125">
    <property type="entry name" value="Mannitol_dh_C"/>
    <property type="match status" value="1"/>
</dbReference>
<protein>
    <submittedName>
        <fullName evidence="2">Mannitol 2-dehydrogenase</fullName>
    </submittedName>
</protein>
<feature type="domain" description="Mannitol dehydrogenase C-terminal" evidence="1">
    <location>
        <begin position="15"/>
        <end position="171"/>
    </location>
</feature>
<dbReference type="InterPro" id="IPR050988">
    <property type="entry name" value="Mannitol_DH/Oxidoreductase"/>
</dbReference>
<accession>A0ABR6WED5</accession>
<reference evidence="2 3" key="1">
    <citation type="submission" date="2019-06" db="EMBL/GenBank/DDBJ databases">
        <title>Spirosoma utsteinense sp. nov. isolated from Antarctic ice-free soils.</title>
        <authorList>
            <person name="Tahon G."/>
        </authorList>
    </citation>
    <scope>NUCLEOTIDE SEQUENCE [LARGE SCALE GENOMIC DNA]</scope>
    <source>
        <strain evidence="2 3">LMG 31447</strain>
    </source>
</reference>
<gene>
    <name evidence="2" type="ORF">FH603_5421</name>
</gene>
<dbReference type="InterPro" id="IPR013328">
    <property type="entry name" value="6PGD_dom2"/>
</dbReference>
<evidence type="ECO:0000313" key="3">
    <source>
        <dbReference type="Proteomes" id="UP000700732"/>
    </source>
</evidence>
<keyword evidence="3" id="KW-1185">Reference proteome</keyword>
<evidence type="ECO:0000313" key="2">
    <source>
        <dbReference type="EMBL" id="MBC3794889.1"/>
    </source>
</evidence>
<dbReference type="RefSeq" id="WP_186741836.1">
    <property type="nucleotide sequence ID" value="NZ_VFIA01000064.1"/>
</dbReference>
<organism evidence="2 3">
    <name type="scientific">Spirosoma utsteinense</name>
    <dbReference type="NCBI Taxonomy" id="2585773"/>
    <lineage>
        <taxon>Bacteria</taxon>
        <taxon>Pseudomonadati</taxon>
        <taxon>Bacteroidota</taxon>
        <taxon>Cytophagia</taxon>
        <taxon>Cytophagales</taxon>
        <taxon>Cytophagaceae</taxon>
        <taxon>Spirosoma</taxon>
    </lineage>
</organism>
<comment type="caution">
    <text evidence="2">The sequence shown here is derived from an EMBL/GenBank/DDBJ whole genome shotgun (WGS) entry which is preliminary data.</text>
</comment>
<dbReference type="Proteomes" id="UP000700732">
    <property type="component" value="Unassembled WGS sequence"/>
</dbReference>
<evidence type="ECO:0000259" key="1">
    <source>
        <dbReference type="Pfam" id="PF08125"/>
    </source>
</evidence>
<proteinExistence type="predicted"/>
<dbReference type="SUPFAM" id="SSF48179">
    <property type="entry name" value="6-phosphogluconate dehydrogenase C-terminal domain-like"/>
    <property type="match status" value="1"/>
</dbReference>
<dbReference type="EMBL" id="VFIA01000064">
    <property type="protein sequence ID" value="MBC3794889.1"/>
    <property type="molecule type" value="Genomic_DNA"/>
</dbReference>
<name>A0ABR6WED5_9BACT</name>
<dbReference type="InterPro" id="IPR013118">
    <property type="entry name" value="Mannitol_DH_C"/>
</dbReference>
<sequence>MLTTRQDGMTEPIALRLRNASDSVLAYPAFLAGYRTVDEAMQDGFISSYLHTFLTTTTKSLTAPAAVDLEISIDQLLNQYTRSAESDPLSALCADGASKLTDFVIPTLLDRLEQGKDVSSLAFLIAAYGHYLQAGVDTNGAEYTVYEPFLTDRDWVNIHDSDVLALLDCSPFAGTRLRSFPRFVASYKSFRNQIACYGLVFSLKQTLCAFWEEEADVQREAVA</sequence>
<dbReference type="PANTHER" id="PTHR43362">
    <property type="entry name" value="MANNITOL DEHYDROGENASE DSF1-RELATED"/>
    <property type="match status" value="1"/>
</dbReference>
<dbReference type="InterPro" id="IPR008927">
    <property type="entry name" value="6-PGluconate_DH-like_C_sf"/>
</dbReference>